<evidence type="ECO:0000256" key="19">
    <source>
        <dbReference type="SAM" id="Phobius"/>
    </source>
</evidence>
<proteinExistence type="inferred from homology"/>
<keyword evidence="17" id="KW-1208">Phospholipid metabolism</keyword>
<reference evidence="20 21" key="1">
    <citation type="submission" date="2019-03" db="EMBL/GenBank/DDBJ databases">
        <title>Genomic Encyclopedia of Type Strains, Phase IV (KMG-IV): sequencing the most valuable type-strain genomes for metagenomic binning, comparative biology and taxonomic classification.</title>
        <authorList>
            <person name="Goeker M."/>
        </authorList>
    </citation>
    <scope>NUCLEOTIDE SEQUENCE [LARGE SCALE GENOMIC DNA]</scope>
    <source>
        <strain evidence="20 21">DSM 28697</strain>
    </source>
</reference>
<keyword evidence="21" id="KW-1185">Reference proteome</keyword>
<evidence type="ECO:0000313" key="20">
    <source>
        <dbReference type="EMBL" id="TDQ39679.1"/>
    </source>
</evidence>
<evidence type="ECO:0000256" key="15">
    <source>
        <dbReference type="ARBA" id="ARBA00023136"/>
    </source>
</evidence>
<evidence type="ECO:0000256" key="16">
    <source>
        <dbReference type="ARBA" id="ARBA00023209"/>
    </source>
</evidence>
<evidence type="ECO:0000256" key="10">
    <source>
        <dbReference type="ARBA" id="ARBA00022679"/>
    </source>
</evidence>
<feature type="transmembrane region" description="Helical" evidence="19">
    <location>
        <begin position="82"/>
        <end position="98"/>
    </location>
</feature>
<comment type="caution">
    <text evidence="20">The sequence shown here is derived from an EMBL/GenBank/DDBJ whole genome shotgun (WGS) entry which is preliminary data.</text>
</comment>
<dbReference type="GO" id="GO:0004605">
    <property type="term" value="F:phosphatidate cytidylyltransferase activity"/>
    <property type="evidence" value="ECO:0007669"/>
    <property type="project" value="UniProtKB-EC"/>
</dbReference>
<dbReference type="RefSeq" id="WP_133580358.1">
    <property type="nucleotide sequence ID" value="NZ_SNYJ01000007.1"/>
</dbReference>
<keyword evidence="14" id="KW-0443">Lipid metabolism</keyword>
<evidence type="ECO:0000256" key="6">
    <source>
        <dbReference type="ARBA" id="ARBA00012487"/>
    </source>
</evidence>
<keyword evidence="15 19" id="KW-0472">Membrane</keyword>
<dbReference type="EMBL" id="SNYJ01000007">
    <property type="protein sequence ID" value="TDQ39679.1"/>
    <property type="molecule type" value="Genomic_DNA"/>
</dbReference>
<feature type="transmembrane region" description="Helical" evidence="19">
    <location>
        <begin position="50"/>
        <end position="70"/>
    </location>
</feature>
<dbReference type="PANTHER" id="PTHR46382">
    <property type="entry name" value="PHOSPHATIDATE CYTIDYLYLTRANSFERASE"/>
    <property type="match status" value="1"/>
</dbReference>
<evidence type="ECO:0000256" key="9">
    <source>
        <dbReference type="ARBA" id="ARBA00022516"/>
    </source>
</evidence>
<keyword evidence="9" id="KW-0444">Lipid biosynthesis</keyword>
<evidence type="ECO:0000256" key="4">
    <source>
        <dbReference type="ARBA" id="ARBA00005189"/>
    </source>
</evidence>
<sequence>MRIRILTAVFLLLLFVPLLFLGGIPFTLLVYCIATLCLYEFFEMKRLNFFSLHGLISTVLIWLVLIPSAYSAPFENSEFTKIEILTLSILLLLTLTVLSKNKVTIEDMSFVLFGALYVGMGLYYLIELRAVGLPYILYALLIVWATDTGAYFVGKSIGSHKLWPDISPNKTTEGFVGGILCALAVSFLLFLWHPIYDSIWVGLVITAVLSVAGQMGDLAESAFKRHFGVKDSGKLLPGHGGVLDRIDSLIFILPILYLLHML</sequence>
<dbReference type="PROSITE" id="PS01315">
    <property type="entry name" value="CDS"/>
    <property type="match status" value="1"/>
</dbReference>
<feature type="transmembrane region" description="Helical" evidence="19">
    <location>
        <begin position="174"/>
        <end position="193"/>
    </location>
</feature>
<comment type="catalytic activity">
    <reaction evidence="1 18">
        <text>a 1,2-diacyl-sn-glycero-3-phosphate + CTP + H(+) = a CDP-1,2-diacyl-sn-glycerol + diphosphate</text>
        <dbReference type="Rhea" id="RHEA:16229"/>
        <dbReference type="ChEBI" id="CHEBI:15378"/>
        <dbReference type="ChEBI" id="CHEBI:33019"/>
        <dbReference type="ChEBI" id="CHEBI:37563"/>
        <dbReference type="ChEBI" id="CHEBI:58332"/>
        <dbReference type="ChEBI" id="CHEBI:58608"/>
        <dbReference type="EC" id="2.7.7.41"/>
    </reaction>
</comment>
<evidence type="ECO:0000256" key="5">
    <source>
        <dbReference type="ARBA" id="ARBA00010185"/>
    </source>
</evidence>
<dbReference type="EC" id="2.7.7.41" evidence="6 18"/>
<dbReference type="InterPro" id="IPR000374">
    <property type="entry name" value="PC_trans"/>
</dbReference>
<evidence type="ECO:0000256" key="18">
    <source>
        <dbReference type="RuleBase" id="RU003938"/>
    </source>
</evidence>
<keyword evidence="13 19" id="KW-1133">Transmembrane helix</keyword>
<keyword evidence="12 18" id="KW-0548">Nucleotidyltransferase</keyword>
<comment type="subcellular location">
    <subcellularLocation>
        <location evidence="2">Cell membrane</location>
        <topology evidence="2">Multi-pass membrane protein</topology>
    </subcellularLocation>
</comment>
<comment type="pathway">
    <text evidence="4">Lipid metabolism.</text>
</comment>
<comment type="similarity">
    <text evidence="5 18">Belongs to the CDS family.</text>
</comment>
<dbReference type="Proteomes" id="UP000295632">
    <property type="component" value="Unassembled WGS sequence"/>
</dbReference>
<feature type="transmembrane region" description="Helical" evidence="19">
    <location>
        <begin position="132"/>
        <end position="153"/>
    </location>
</feature>
<keyword evidence="10 18" id="KW-0808">Transferase</keyword>
<dbReference type="UniPathway" id="UPA00557">
    <property type="reaction ID" value="UER00614"/>
</dbReference>
<dbReference type="GO" id="GO:0016024">
    <property type="term" value="P:CDP-diacylglycerol biosynthetic process"/>
    <property type="evidence" value="ECO:0007669"/>
    <property type="project" value="UniProtKB-UniPathway"/>
</dbReference>
<name>A0A4R6U526_9BACI</name>
<accession>A0A4R6U526</accession>
<comment type="pathway">
    <text evidence="3 18">Phospholipid metabolism; CDP-diacylglycerol biosynthesis; CDP-diacylglycerol from sn-glycerol 3-phosphate: step 3/3.</text>
</comment>
<evidence type="ECO:0000256" key="8">
    <source>
        <dbReference type="ARBA" id="ARBA00022475"/>
    </source>
</evidence>
<evidence type="ECO:0000256" key="3">
    <source>
        <dbReference type="ARBA" id="ARBA00005119"/>
    </source>
</evidence>
<dbReference type="OrthoDB" id="9799199at2"/>
<dbReference type="AlphaFoldDB" id="A0A4R6U526"/>
<evidence type="ECO:0000313" key="21">
    <source>
        <dbReference type="Proteomes" id="UP000295632"/>
    </source>
</evidence>
<evidence type="ECO:0000256" key="11">
    <source>
        <dbReference type="ARBA" id="ARBA00022692"/>
    </source>
</evidence>
<evidence type="ECO:0000256" key="13">
    <source>
        <dbReference type="ARBA" id="ARBA00022989"/>
    </source>
</evidence>
<feature type="transmembrane region" description="Helical" evidence="19">
    <location>
        <begin position="199"/>
        <end position="219"/>
    </location>
</feature>
<protein>
    <recommendedName>
        <fullName evidence="7 18">Phosphatidate cytidylyltransferase</fullName>
        <ecNumber evidence="6 18">2.7.7.41</ecNumber>
    </recommendedName>
</protein>
<organism evidence="20 21">
    <name type="scientific">Aureibacillus halotolerans</name>
    <dbReference type="NCBI Taxonomy" id="1508390"/>
    <lineage>
        <taxon>Bacteria</taxon>
        <taxon>Bacillati</taxon>
        <taxon>Bacillota</taxon>
        <taxon>Bacilli</taxon>
        <taxon>Bacillales</taxon>
        <taxon>Bacillaceae</taxon>
        <taxon>Aureibacillus</taxon>
    </lineage>
</organism>
<feature type="transmembrane region" description="Helical" evidence="19">
    <location>
        <begin position="110"/>
        <end position="126"/>
    </location>
</feature>
<keyword evidence="11 18" id="KW-0812">Transmembrane</keyword>
<evidence type="ECO:0000256" key="14">
    <source>
        <dbReference type="ARBA" id="ARBA00023098"/>
    </source>
</evidence>
<evidence type="ECO:0000256" key="12">
    <source>
        <dbReference type="ARBA" id="ARBA00022695"/>
    </source>
</evidence>
<evidence type="ECO:0000256" key="7">
    <source>
        <dbReference type="ARBA" id="ARBA00019373"/>
    </source>
</evidence>
<evidence type="ECO:0000256" key="2">
    <source>
        <dbReference type="ARBA" id="ARBA00004651"/>
    </source>
</evidence>
<dbReference type="Pfam" id="PF01148">
    <property type="entry name" value="CTP_transf_1"/>
    <property type="match status" value="1"/>
</dbReference>
<keyword evidence="16" id="KW-0594">Phospholipid biosynthesis</keyword>
<dbReference type="PANTHER" id="PTHR46382:SF1">
    <property type="entry name" value="PHOSPHATIDATE CYTIDYLYLTRANSFERASE"/>
    <property type="match status" value="1"/>
</dbReference>
<dbReference type="GO" id="GO:0005886">
    <property type="term" value="C:plasma membrane"/>
    <property type="evidence" value="ECO:0007669"/>
    <property type="project" value="UniProtKB-SubCell"/>
</dbReference>
<evidence type="ECO:0000256" key="1">
    <source>
        <dbReference type="ARBA" id="ARBA00001698"/>
    </source>
</evidence>
<gene>
    <name evidence="20" type="ORF">EV213_10746</name>
</gene>
<evidence type="ECO:0000256" key="17">
    <source>
        <dbReference type="ARBA" id="ARBA00023264"/>
    </source>
</evidence>
<feature type="transmembrane region" description="Helical" evidence="19">
    <location>
        <begin position="6"/>
        <end position="38"/>
    </location>
</feature>
<keyword evidence="8" id="KW-1003">Cell membrane</keyword>